<dbReference type="CDD" id="cd00093">
    <property type="entry name" value="HTH_XRE"/>
    <property type="match status" value="1"/>
</dbReference>
<dbReference type="PANTHER" id="PTHR35010">
    <property type="entry name" value="BLL4672 PROTEIN-RELATED"/>
    <property type="match status" value="1"/>
</dbReference>
<comment type="caution">
    <text evidence="2">The sequence shown here is derived from an EMBL/GenBank/DDBJ whole genome shotgun (WGS) entry which is preliminary data.</text>
</comment>
<dbReference type="InterPro" id="IPR010982">
    <property type="entry name" value="Lambda_DNA-bd_dom_sf"/>
</dbReference>
<reference evidence="2 3" key="1">
    <citation type="submission" date="2021-08" db="EMBL/GenBank/DDBJ databases">
        <title>WGS of actinomycetes from Thailand.</title>
        <authorList>
            <person name="Thawai C."/>
        </authorList>
    </citation>
    <scope>NUCLEOTIDE SEQUENCE [LARGE SCALE GENOMIC DNA]</scope>
    <source>
        <strain evidence="2 3">PLK6-54</strain>
    </source>
</reference>
<protein>
    <submittedName>
        <fullName evidence="2">Helix-turn-helix transcriptional regulator</fullName>
    </submittedName>
</protein>
<proteinExistence type="predicted"/>
<dbReference type="Proteomes" id="UP000778578">
    <property type="component" value="Unassembled WGS sequence"/>
</dbReference>
<evidence type="ECO:0000313" key="2">
    <source>
        <dbReference type="EMBL" id="MBY8877667.1"/>
    </source>
</evidence>
<gene>
    <name evidence="2" type="ORF">K7862_08490</name>
</gene>
<dbReference type="InterPro" id="IPR041413">
    <property type="entry name" value="MLTR_LBD"/>
</dbReference>
<organism evidence="2 3">
    <name type="scientific">Actinacidiphila acidipaludis</name>
    <dbReference type="NCBI Taxonomy" id="2873382"/>
    <lineage>
        <taxon>Bacteria</taxon>
        <taxon>Bacillati</taxon>
        <taxon>Actinomycetota</taxon>
        <taxon>Actinomycetes</taxon>
        <taxon>Kitasatosporales</taxon>
        <taxon>Streptomycetaceae</taxon>
        <taxon>Actinacidiphila</taxon>
    </lineage>
</organism>
<dbReference type="Gene3D" id="3.30.450.180">
    <property type="match status" value="1"/>
</dbReference>
<dbReference type="InterPro" id="IPR001387">
    <property type="entry name" value="Cro/C1-type_HTH"/>
</dbReference>
<dbReference type="Pfam" id="PF17765">
    <property type="entry name" value="MLTR_LBD"/>
    <property type="match status" value="1"/>
</dbReference>
<feature type="domain" description="HTH cro/C1-type" evidence="1">
    <location>
        <begin position="15"/>
        <end position="87"/>
    </location>
</feature>
<dbReference type="EMBL" id="JAINZZ010000007">
    <property type="protein sequence ID" value="MBY8877667.1"/>
    <property type="molecule type" value="Genomic_DNA"/>
</dbReference>
<evidence type="ECO:0000313" key="3">
    <source>
        <dbReference type="Proteomes" id="UP000778578"/>
    </source>
</evidence>
<dbReference type="SMART" id="SM00530">
    <property type="entry name" value="HTH_XRE"/>
    <property type="match status" value="1"/>
</dbReference>
<dbReference type="SUPFAM" id="SSF47413">
    <property type="entry name" value="lambda repressor-like DNA-binding domains"/>
    <property type="match status" value="1"/>
</dbReference>
<dbReference type="RefSeq" id="WP_222961829.1">
    <property type="nucleotide sequence ID" value="NZ_JAINZZ010000007.1"/>
</dbReference>
<accession>A0ABS7Q6L7</accession>
<evidence type="ECO:0000259" key="1">
    <source>
        <dbReference type="SMART" id="SM00530"/>
    </source>
</evidence>
<dbReference type="Gene3D" id="1.10.260.40">
    <property type="entry name" value="lambda repressor-like DNA-binding domains"/>
    <property type="match status" value="1"/>
</dbReference>
<keyword evidence="3" id="KW-1185">Reference proteome</keyword>
<sequence>MPHSQTARRTELAGFLRSRRARISPEDVGMPPGLRRRTPGLRREEVAQLAGVGVTWYTWLEQGRPINASVQVLDAVARVLQFDATEREHLYRLAGIPFVREPVSDEEVVGKEVLAILDALDPLPAAVYNARYDVQASNAAYRVMWPMTSLVARRERNVLYKLCVIPECCSTFVNSGVELPWMVAQLRHSYGRHVGEPAWEGFIAMMVEESPRFAQLWASGDVAAPGSRVKLFRHDAVGLIHLSSNSLSIDGMAEHRIIAYTPVGEEDRERIERLRAIDDPVIGCSVHGRPLSVVLAEKAAREQRGAGAAPVTASS</sequence>
<dbReference type="Pfam" id="PF13560">
    <property type="entry name" value="HTH_31"/>
    <property type="match status" value="1"/>
</dbReference>
<dbReference type="PANTHER" id="PTHR35010:SF2">
    <property type="entry name" value="BLL4672 PROTEIN"/>
    <property type="match status" value="1"/>
</dbReference>
<name>A0ABS7Q6L7_9ACTN</name>